<dbReference type="Proteomes" id="UP000008866">
    <property type="component" value="Unassembled WGS sequence"/>
</dbReference>
<organism evidence="2 3">
    <name type="scientific">Arthroderma benhamiae (strain ATCC MYA-4681 / CBS 112371)</name>
    <name type="common">Trichophyton mentagrophytes</name>
    <dbReference type="NCBI Taxonomy" id="663331"/>
    <lineage>
        <taxon>Eukaryota</taxon>
        <taxon>Fungi</taxon>
        <taxon>Dikarya</taxon>
        <taxon>Ascomycota</taxon>
        <taxon>Pezizomycotina</taxon>
        <taxon>Eurotiomycetes</taxon>
        <taxon>Eurotiomycetidae</taxon>
        <taxon>Onygenales</taxon>
        <taxon>Arthrodermataceae</taxon>
        <taxon>Trichophyton</taxon>
    </lineage>
</organism>
<keyword evidence="3" id="KW-1185">Reference proteome</keyword>
<dbReference type="GeneID" id="9520461"/>
<feature type="compositionally biased region" description="Basic and acidic residues" evidence="1">
    <location>
        <begin position="73"/>
        <end position="84"/>
    </location>
</feature>
<proteinExistence type="predicted"/>
<feature type="region of interest" description="Disordered" evidence="1">
    <location>
        <begin position="1"/>
        <end position="32"/>
    </location>
</feature>
<evidence type="ECO:0000256" key="1">
    <source>
        <dbReference type="SAM" id="MobiDB-lite"/>
    </source>
</evidence>
<accession>D4ARV6</accession>
<name>D4ARV6_ARTBC</name>
<dbReference type="AlphaFoldDB" id="D4ARV6"/>
<dbReference type="HOGENOM" id="CLU_1874935_0_0_1"/>
<comment type="caution">
    <text evidence="2">The sequence shown here is derived from an EMBL/GenBank/DDBJ whole genome shotgun (WGS) entry which is preliminary data.</text>
</comment>
<evidence type="ECO:0000313" key="3">
    <source>
        <dbReference type="Proteomes" id="UP000008866"/>
    </source>
</evidence>
<protein>
    <submittedName>
        <fullName evidence="2">Uncharacterized protein</fullName>
    </submittedName>
</protein>
<dbReference type="RefSeq" id="XP_003014409.1">
    <property type="nucleotide sequence ID" value="XM_003014363.1"/>
</dbReference>
<feature type="region of interest" description="Disordered" evidence="1">
    <location>
        <begin position="62"/>
        <end position="136"/>
    </location>
</feature>
<sequence length="136" mass="15287">MLAAGGDRVNQRAFGHHGSQEQGAVSKKNKKLYSSIEDSLPLSDREEETGRSLLSAEIVLEANSSRLSGQAHTFKEDQKMEEGKKKKSVKKLDPSNYTGERKVTNIKSKGPRLRSQRPEEKKKSLRKKKDGPHWSN</sequence>
<reference evidence="3" key="1">
    <citation type="journal article" date="2011" name="Genome Biol.">
        <title>Comparative and functional genomics provide insights into the pathogenicity of dermatophytic fungi.</title>
        <authorList>
            <person name="Burmester A."/>
            <person name="Shelest E."/>
            <person name="Gloeckner G."/>
            <person name="Heddergott C."/>
            <person name="Schindler S."/>
            <person name="Staib P."/>
            <person name="Heidel A."/>
            <person name="Felder M."/>
            <person name="Petzold A."/>
            <person name="Szafranski K."/>
            <person name="Feuermann M."/>
            <person name="Pedruzzi I."/>
            <person name="Priebe S."/>
            <person name="Groth M."/>
            <person name="Winkler R."/>
            <person name="Li W."/>
            <person name="Kniemeyer O."/>
            <person name="Schroeckh V."/>
            <person name="Hertweck C."/>
            <person name="Hube B."/>
            <person name="White T.C."/>
            <person name="Platzer M."/>
            <person name="Guthke R."/>
            <person name="Heitman J."/>
            <person name="Woestemeyer J."/>
            <person name="Zipfel P.F."/>
            <person name="Monod M."/>
            <person name="Brakhage A.A."/>
        </authorList>
    </citation>
    <scope>NUCLEOTIDE SEQUENCE [LARGE SCALE GENOMIC DNA]</scope>
    <source>
        <strain evidence="3">ATCC MYA-4681 / CBS 112371</strain>
    </source>
</reference>
<gene>
    <name evidence="2" type="ORF">ARB_06971</name>
</gene>
<evidence type="ECO:0000313" key="2">
    <source>
        <dbReference type="EMBL" id="EFE34020.1"/>
    </source>
</evidence>
<feature type="compositionally biased region" description="Polar residues" evidence="1">
    <location>
        <begin position="62"/>
        <end position="71"/>
    </location>
</feature>
<dbReference type="KEGG" id="abe:ARB_06971"/>
<dbReference type="EMBL" id="ABSU01000007">
    <property type="protein sequence ID" value="EFE34020.1"/>
    <property type="molecule type" value="Genomic_DNA"/>
</dbReference>